<keyword evidence="5" id="KW-0963">Cytoplasm</keyword>
<evidence type="ECO:0000256" key="22">
    <source>
        <dbReference type="ARBA" id="ARBA00024347"/>
    </source>
</evidence>
<evidence type="ECO:0000256" key="16">
    <source>
        <dbReference type="ARBA" id="ARBA00023027"/>
    </source>
</evidence>
<proteinExistence type="inferred from homology"/>
<dbReference type="Gene3D" id="1.20.142.10">
    <property type="entry name" value="Poly(ADP-ribose) polymerase, regulatory domain"/>
    <property type="match status" value="1"/>
</dbReference>
<dbReference type="GO" id="GO:0140808">
    <property type="term" value="F:NAD+-protein-tyrosine ADP-ribosyltransferase activity"/>
    <property type="evidence" value="ECO:0007669"/>
    <property type="project" value="RHEA"/>
</dbReference>
<organism evidence="30 31">
    <name type="scientific">Armadillidium nasatum</name>
    <dbReference type="NCBI Taxonomy" id="96803"/>
    <lineage>
        <taxon>Eukaryota</taxon>
        <taxon>Metazoa</taxon>
        <taxon>Ecdysozoa</taxon>
        <taxon>Arthropoda</taxon>
        <taxon>Crustacea</taxon>
        <taxon>Multicrustacea</taxon>
        <taxon>Malacostraca</taxon>
        <taxon>Eumalacostraca</taxon>
        <taxon>Peracarida</taxon>
        <taxon>Isopoda</taxon>
        <taxon>Oniscidea</taxon>
        <taxon>Crinocheta</taxon>
        <taxon>Armadillidiidae</taxon>
        <taxon>Armadillidium</taxon>
    </lineage>
</organism>
<keyword evidence="8" id="KW-0399">Innate immunity</keyword>
<evidence type="ECO:0000256" key="3">
    <source>
        <dbReference type="ARBA" id="ARBA00004604"/>
    </source>
</evidence>
<keyword evidence="17" id="KW-0238">DNA-binding</keyword>
<keyword evidence="14" id="KW-0391">Immunity</keyword>
<dbReference type="GO" id="GO:0005730">
    <property type="term" value="C:nucleolus"/>
    <property type="evidence" value="ECO:0007669"/>
    <property type="project" value="UniProtKB-SubCell"/>
</dbReference>
<evidence type="ECO:0000256" key="7">
    <source>
        <dbReference type="ARBA" id="ARBA00022533"/>
    </source>
</evidence>
<dbReference type="GO" id="GO:0003677">
    <property type="term" value="F:DNA binding"/>
    <property type="evidence" value="ECO:0007669"/>
    <property type="project" value="UniProtKB-KW"/>
</dbReference>
<dbReference type="InterPro" id="IPR004102">
    <property type="entry name" value="Poly(ADP-ribose)pol_reg_dom"/>
</dbReference>
<evidence type="ECO:0000256" key="1">
    <source>
        <dbReference type="ARBA" id="ARBA00004286"/>
    </source>
</evidence>
<evidence type="ECO:0000256" key="9">
    <source>
        <dbReference type="ARBA" id="ARBA00022676"/>
    </source>
</evidence>
<evidence type="ECO:0000256" key="4">
    <source>
        <dbReference type="ARBA" id="ARBA00022454"/>
    </source>
</evidence>
<dbReference type="PANTHER" id="PTHR10459">
    <property type="entry name" value="DNA LIGASE"/>
    <property type="match status" value="1"/>
</dbReference>
<keyword evidence="6" id="KW-1017">Isopeptide bond</keyword>
<keyword evidence="19" id="KW-0539">Nucleus</keyword>
<dbReference type="OrthoDB" id="429950at2759"/>
<dbReference type="Proteomes" id="UP000326759">
    <property type="component" value="Unassembled WGS sequence"/>
</dbReference>
<dbReference type="GO" id="GO:0140807">
    <property type="term" value="F:NAD+-protein-glutamate ADP-ribosyltransferase activity"/>
    <property type="evidence" value="ECO:0007669"/>
    <property type="project" value="RHEA"/>
</dbReference>
<dbReference type="SUPFAM" id="SSF56399">
    <property type="entry name" value="ADP-ribosylation"/>
    <property type="match status" value="1"/>
</dbReference>
<keyword evidence="16 27" id="KW-0520">NAD</keyword>
<dbReference type="GO" id="GO:0070212">
    <property type="term" value="P:protein poly-ADP-ribosylation"/>
    <property type="evidence" value="ECO:0007669"/>
    <property type="project" value="TreeGrafter"/>
</dbReference>
<evidence type="ECO:0000313" key="31">
    <source>
        <dbReference type="Proteomes" id="UP000326759"/>
    </source>
</evidence>
<protein>
    <recommendedName>
        <fullName evidence="27">Poly [ADP-ribose] polymerase</fullName>
        <shortName evidence="27">PARP</shortName>
        <ecNumber evidence="27">2.4.2.-</ecNumber>
    </recommendedName>
</protein>
<evidence type="ECO:0000259" key="28">
    <source>
        <dbReference type="PROSITE" id="PS51059"/>
    </source>
</evidence>
<keyword evidence="9 27" id="KW-0328">Glycosyltransferase</keyword>
<evidence type="ECO:0000256" key="15">
    <source>
        <dbReference type="ARBA" id="ARBA00023015"/>
    </source>
</evidence>
<dbReference type="InterPro" id="IPR036616">
    <property type="entry name" value="Poly(ADP-ribose)pol_reg_dom_sf"/>
</dbReference>
<evidence type="ECO:0000256" key="10">
    <source>
        <dbReference type="ARBA" id="ARBA00022679"/>
    </source>
</evidence>
<dbReference type="GO" id="GO:0005694">
    <property type="term" value="C:chromosome"/>
    <property type="evidence" value="ECO:0007669"/>
    <property type="project" value="UniProtKB-SubCell"/>
</dbReference>
<dbReference type="GO" id="GO:0140815">
    <property type="term" value="F:NAD+-protein-histidine ADP-ribosyltransferase activity"/>
    <property type="evidence" value="ECO:0007669"/>
    <property type="project" value="RHEA"/>
</dbReference>
<evidence type="ECO:0000259" key="29">
    <source>
        <dbReference type="PROSITE" id="PS51060"/>
    </source>
</evidence>
<evidence type="ECO:0000256" key="26">
    <source>
        <dbReference type="ARBA" id="ARBA00048575"/>
    </source>
</evidence>
<dbReference type="InterPro" id="IPR012317">
    <property type="entry name" value="Poly(ADP-ribose)pol_cat_dom"/>
</dbReference>
<evidence type="ECO:0000256" key="12">
    <source>
        <dbReference type="ARBA" id="ARBA00022737"/>
    </source>
</evidence>
<dbReference type="CDD" id="cd01437">
    <property type="entry name" value="parp_like"/>
    <property type="match status" value="1"/>
</dbReference>
<keyword evidence="10 27" id="KW-0808">Transferase</keyword>
<dbReference type="AlphaFoldDB" id="A0A5N5TDD0"/>
<comment type="catalytic activity">
    <reaction evidence="21">
        <text>L-aspartyl-[protein] + NAD(+) = 4-O-(ADP-D-ribosyl)-L-aspartyl-[protein] + nicotinamide</text>
        <dbReference type="Rhea" id="RHEA:54424"/>
        <dbReference type="Rhea" id="RHEA-COMP:9867"/>
        <dbReference type="Rhea" id="RHEA-COMP:13832"/>
        <dbReference type="ChEBI" id="CHEBI:17154"/>
        <dbReference type="ChEBI" id="CHEBI:29961"/>
        <dbReference type="ChEBI" id="CHEBI:57540"/>
        <dbReference type="ChEBI" id="CHEBI:138102"/>
    </reaction>
    <physiologicalReaction direction="left-to-right" evidence="21">
        <dbReference type="Rhea" id="RHEA:54425"/>
    </physiologicalReaction>
</comment>
<evidence type="ECO:0000256" key="23">
    <source>
        <dbReference type="ARBA" id="ARBA00033987"/>
    </source>
</evidence>
<evidence type="ECO:0000256" key="18">
    <source>
        <dbReference type="ARBA" id="ARBA00023163"/>
    </source>
</evidence>
<reference evidence="30 31" key="1">
    <citation type="journal article" date="2019" name="PLoS Biol.">
        <title>Sex chromosomes control vertical transmission of feminizing Wolbachia symbionts in an isopod.</title>
        <authorList>
            <person name="Becking T."/>
            <person name="Chebbi M.A."/>
            <person name="Giraud I."/>
            <person name="Moumen B."/>
            <person name="Laverre T."/>
            <person name="Caubet Y."/>
            <person name="Peccoud J."/>
            <person name="Gilbert C."/>
            <person name="Cordaux R."/>
        </authorList>
    </citation>
    <scope>NUCLEOTIDE SEQUENCE [LARGE SCALE GENOMIC DNA]</scope>
    <source>
        <strain evidence="30">ANa2</strain>
        <tissue evidence="30">Whole body excluding digestive tract and cuticle</tissue>
    </source>
</reference>
<evidence type="ECO:0000256" key="17">
    <source>
        <dbReference type="ARBA" id="ARBA00023125"/>
    </source>
</evidence>
<dbReference type="EC" id="2.4.2.-" evidence="27"/>
<evidence type="ECO:0000256" key="6">
    <source>
        <dbReference type="ARBA" id="ARBA00022499"/>
    </source>
</evidence>
<comment type="catalytic activity">
    <reaction evidence="26">
        <text>L-seryl-[protein] + NAD(+) = O-(ADP-D-ribosyl)-L-seryl-[protein] + nicotinamide + H(+)</text>
        <dbReference type="Rhea" id="RHEA:58232"/>
        <dbReference type="Rhea" id="RHEA-COMP:9863"/>
        <dbReference type="Rhea" id="RHEA-COMP:15091"/>
        <dbReference type="ChEBI" id="CHEBI:15378"/>
        <dbReference type="ChEBI" id="CHEBI:17154"/>
        <dbReference type="ChEBI" id="CHEBI:29999"/>
        <dbReference type="ChEBI" id="CHEBI:57540"/>
        <dbReference type="ChEBI" id="CHEBI:142556"/>
    </reaction>
    <physiologicalReaction direction="left-to-right" evidence="26">
        <dbReference type="Rhea" id="RHEA:58233"/>
    </physiologicalReaction>
</comment>
<dbReference type="GO" id="GO:0003950">
    <property type="term" value="F:NAD+ poly-ADP-ribosyltransferase activity"/>
    <property type="evidence" value="ECO:0007669"/>
    <property type="project" value="UniProtKB-UniRule"/>
</dbReference>
<evidence type="ECO:0000256" key="25">
    <source>
        <dbReference type="ARBA" id="ARBA00048339"/>
    </source>
</evidence>
<feature type="domain" description="PARP catalytic" evidence="28">
    <location>
        <begin position="93"/>
        <end position="317"/>
    </location>
</feature>
<keyword evidence="4" id="KW-0158">Chromosome</keyword>
<evidence type="ECO:0000256" key="2">
    <source>
        <dbReference type="ARBA" id="ARBA00004514"/>
    </source>
</evidence>
<dbReference type="GO" id="GO:0005829">
    <property type="term" value="C:cytosol"/>
    <property type="evidence" value="ECO:0007669"/>
    <property type="project" value="UniProtKB-SubCell"/>
</dbReference>
<dbReference type="Pfam" id="PF00644">
    <property type="entry name" value="PARP"/>
    <property type="match status" value="1"/>
</dbReference>
<dbReference type="FunFam" id="3.90.228.10:FF:000002">
    <property type="entry name" value="Poly [ADP-ribose] polymerase"/>
    <property type="match status" value="1"/>
</dbReference>
<dbReference type="SUPFAM" id="SSF47587">
    <property type="entry name" value="Domain of poly(ADP-ribose) polymerase"/>
    <property type="match status" value="1"/>
</dbReference>
<evidence type="ECO:0000256" key="21">
    <source>
        <dbReference type="ARBA" id="ARBA00024164"/>
    </source>
</evidence>
<dbReference type="GO" id="GO:0016779">
    <property type="term" value="F:nucleotidyltransferase activity"/>
    <property type="evidence" value="ECO:0007669"/>
    <property type="project" value="UniProtKB-KW"/>
</dbReference>
<keyword evidence="31" id="KW-1185">Reference proteome</keyword>
<keyword evidence="12" id="KW-0677">Repeat</keyword>
<dbReference type="EMBL" id="SEYY01002647">
    <property type="protein sequence ID" value="KAB7504664.1"/>
    <property type="molecule type" value="Genomic_DNA"/>
</dbReference>
<dbReference type="Gene3D" id="3.90.228.10">
    <property type="match status" value="1"/>
</dbReference>
<evidence type="ECO:0000256" key="5">
    <source>
        <dbReference type="ARBA" id="ARBA00022490"/>
    </source>
</evidence>
<dbReference type="PROSITE" id="PS51060">
    <property type="entry name" value="PARP_ALPHA_HD"/>
    <property type="match status" value="1"/>
</dbReference>
<name>A0A5N5TDD0_9CRUS</name>
<keyword evidence="15" id="KW-0805">Transcription regulation</keyword>
<evidence type="ECO:0000256" key="8">
    <source>
        <dbReference type="ARBA" id="ARBA00022588"/>
    </source>
</evidence>
<evidence type="ECO:0000256" key="11">
    <source>
        <dbReference type="ARBA" id="ARBA00022695"/>
    </source>
</evidence>
<evidence type="ECO:0000256" key="13">
    <source>
        <dbReference type="ARBA" id="ARBA00022765"/>
    </source>
</evidence>
<comment type="catalytic activity">
    <reaction evidence="24">
        <text>L-histidyl-[protein] + NAD(+) = N(tele)-(ADP-D-ribosyl)-L-histidyl-[protein] + nicotinamide + H(+)</text>
        <dbReference type="Rhea" id="RHEA:72071"/>
        <dbReference type="Rhea" id="RHEA-COMP:9745"/>
        <dbReference type="Rhea" id="RHEA-COMP:18085"/>
        <dbReference type="ChEBI" id="CHEBI:15378"/>
        <dbReference type="ChEBI" id="CHEBI:17154"/>
        <dbReference type="ChEBI" id="CHEBI:29979"/>
        <dbReference type="ChEBI" id="CHEBI:57540"/>
        <dbReference type="ChEBI" id="CHEBI:191398"/>
    </reaction>
    <physiologicalReaction direction="left-to-right" evidence="24">
        <dbReference type="Rhea" id="RHEA:72072"/>
    </physiologicalReaction>
</comment>
<comment type="catalytic activity">
    <reaction evidence="23">
        <text>NAD(+) + (ADP-D-ribosyl)n-acceptor = nicotinamide + (ADP-D-ribosyl)n+1-acceptor + H(+).</text>
        <dbReference type="EC" id="2.4.2.30"/>
    </reaction>
</comment>
<dbReference type="PANTHER" id="PTHR10459:SF112">
    <property type="entry name" value="POLY [ADP-RIBOSE] POLYMERASE 1"/>
    <property type="match status" value="1"/>
</dbReference>
<evidence type="ECO:0000313" key="30">
    <source>
        <dbReference type="EMBL" id="KAB7504664.1"/>
    </source>
</evidence>
<keyword evidence="13" id="KW-0013">ADP-ribosylation</keyword>
<dbReference type="PROSITE" id="PS51059">
    <property type="entry name" value="PARP_CATALYTIC"/>
    <property type="match status" value="1"/>
</dbReference>
<feature type="domain" description="PARP alpha-helical" evidence="29">
    <location>
        <begin position="1"/>
        <end position="83"/>
    </location>
</feature>
<accession>A0A5N5TDD0</accession>
<dbReference type="GO" id="GO:0140805">
    <property type="term" value="F:NAD+-protein-serine ADP-ribosyltransferase activity"/>
    <property type="evidence" value="ECO:0007669"/>
    <property type="project" value="RHEA"/>
</dbReference>
<comment type="catalytic activity">
    <reaction evidence="20">
        <text>L-glutamyl-[protein] + NAD(+) = 5-O-(ADP-D-ribosyl)-L-glutamyl-[protein] + nicotinamide</text>
        <dbReference type="Rhea" id="RHEA:58224"/>
        <dbReference type="Rhea" id="RHEA-COMP:10208"/>
        <dbReference type="Rhea" id="RHEA-COMP:15089"/>
        <dbReference type="ChEBI" id="CHEBI:17154"/>
        <dbReference type="ChEBI" id="CHEBI:29973"/>
        <dbReference type="ChEBI" id="CHEBI:57540"/>
        <dbReference type="ChEBI" id="CHEBI:142540"/>
    </reaction>
    <physiologicalReaction direction="left-to-right" evidence="20">
        <dbReference type="Rhea" id="RHEA:58225"/>
    </physiologicalReaction>
</comment>
<evidence type="ECO:0000256" key="20">
    <source>
        <dbReference type="ARBA" id="ARBA00024159"/>
    </source>
</evidence>
<comment type="similarity">
    <text evidence="22">Belongs to the ARTD/PARP family.</text>
</comment>
<evidence type="ECO:0000256" key="14">
    <source>
        <dbReference type="ARBA" id="ARBA00022859"/>
    </source>
</evidence>
<keyword evidence="18" id="KW-0804">Transcription</keyword>
<keyword evidence="11" id="KW-0548">Nucleotidyltransferase</keyword>
<sequence length="317" mass="36094">MEWIDKLNKKEESEETKASSSYKTEMVTIKNHILDCSNRFYTLIPHDFGIKNPPLLDNEEYIKNKIDMVNSLKEIEIAYNLLKSESKDSKAMDPIDEAYKKLKTEIEVLEKSSDEFDLINKYLKNTHAATHSHYSLELEEVFKIKRQGEEKRFKPFKKLHNRQLLWHGSRLTNFVGILSQGLRIAPPEAPVTGYMFGKGIYFADMVSKSANYCSTSTANPTGLLLLCDVALGDMYELKGAKSITKLPAGKHSTKGLGATCPDPTEIVKLDDGLQVPLGRPKPTDVKNATLLYNEYIVYDTSQVNIKYLLKTTFKYKY</sequence>
<gene>
    <name evidence="30" type="primary">Parp1</name>
    <name evidence="30" type="ORF">Anas_10194</name>
</gene>
<dbReference type="Pfam" id="PF02877">
    <property type="entry name" value="PARP_reg"/>
    <property type="match status" value="1"/>
</dbReference>
<evidence type="ECO:0000256" key="24">
    <source>
        <dbReference type="ARBA" id="ARBA00048241"/>
    </source>
</evidence>
<evidence type="ECO:0000256" key="27">
    <source>
        <dbReference type="RuleBase" id="RU362114"/>
    </source>
</evidence>
<evidence type="ECO:0000256" key="19">
    <source>
        <dbReference type="ARBA" id="ARBA00023242"/>
    </source>
</evidence>
<dbReference type="GO" id="GO:0045087">
    <property type="term" value="P:innate immune response"/>
    <property type="evidence" value="ECO:0007669"/>
    <property type="project" value="UniProtKB-KW"/>
</dbReference>
<comment type="subcellular location">
    <subcellularLocation>
        <location evidence="1">Chromosome</location>
    </subcellularLocation>
    <subcellularLocation>
        <location evidence="2">Cytoplasm</location>
        <location evidence="2">Cytosol</location>
    </subcellularLocation>
    <subcellularLocation>
        <location evidence="3">Nucleus</location>
        <location evidence="3">Nucleolus</location>
    </subcellularLocation>
</comment>
<dbReference type="InterPro" id="IPR050800">
    <property type="entry name" value="ARTD/PARP"/>
</dbReference>
<comment type="catalytic activity">
    <reaction evidence="25">
        <text>L-tyrosyl-[protein] + NAD(+) = O-(ADP-D-ribosyl)-L-tyrosyl-[protein] + nicotinamide + H(+)</text>
        <dbReference type="Rhea" id="RHEA:58236"/>
        <dbReference type="Rhea" id="RHEA-COMP:10136"/>
        <dbReference type="Rhea" id="RHEA-COMP:15092"/>
        <dbReference type="ChEBI" id="CHEBI:15378"/>
        <dbReference type="ChEBI" id="CHEBI:17154"/>
        <dbReference type="ChEBI" id="CHEBI:46858"/>
        <dbReference type="ChEBI" id="CHEBI:57540"/>
        <dbReference type="ChEBI" id="CHEBI:142557"/>
    </reaction>
    <physiologicalReaction direction="left-to-right" evidence="25">
        <dbReference type="Rhea" id="RHEA:58237"/>
    </physiologicalReaction>
</comment>
<dbReference type="GO" id="GO:0140806">
    <property type="term" value="F:NAD+-protein-aspartate ADP-ribosyltransferase activity"/>
    <property type="evidence" value="ECO:0007669"/>
    <property type="project" value="RHEA"/>
</dbReference>
<dbReference type="GO" id="GO:0006302">
    <property type="term" value="P:double-strand break repair"/>
    <property type="evidence" value="ECO:0007669"/>
    <property type="project" value="TreeGrafter"/>
</dbReference>
<comment type="caution">
    <text evidence="30">The sequence shown here is derived from an EMBL/GenBank/DDBJ whole genome shotgun (WGS) entry which is preliminary data.</text>
</comment>
<keyword evidence="7" id="KW-0021">Allosteric enzyme</keyword>